<dbReference type="RefSeq" id="WP_379788466.1">
    <property type="nucleotide sequence ID" value="NZ_JBHSHL010000025.1"/>
</dbReference>
<keyword evidence="3" id="KW-1185">Reference proteome</keyword>
<name>A0ABV9QMK2_9FIRM</name>
<comment type="caution">
    <text evidence="2">The sequence shown here is derived from an EMBL/GenBank/DDBJ whole genome shotgun (WGS) entry which is preliminary data.</text>
</comment>
<evidence type="ECO:0000259" key="1">
    <source>
        <dbReference type="Pfam" id="PF20277"/>
    </source>
</evidence>
<organism evidence="2 3">
    <name type="scientific">Filifactor villosus</name>
    <dbReference type="NCBI Taxonomy" id="29374"/>
    <lineage>
        <taxon>Bacteria</taxon>
        <taxon>Bacillati</taxon>
        <taxon>Bacillota</taxon>
        <taxon>Clostridia</taxon>
        <taxon>Peptostreptococcales</taxon>
        <taxon>Filifactoraceae</taxon>
        <taxon>Filifactor</taxon>
    </lineage>
</organism>
<dbReference type="Proteomes" id="UP001595916">
    <property type="component" value="Unassembled WGS sequence"/>
</dbReference>
<protein>
    <submittedName>
        <fullName evidence="2">ABC-three component system protein</fullName>
    </submittedName>
</protein>
<evidence type="ECO:0000313" key="3">
    <source>
        <dbReference type="Proteomes" id="UP001595916"/>
    </source>
</evidence>
<dbReference type="InterPro" id="IPR046921">
    <property type="entry name" value="ABC-3C_CTD11"/>
</dbReference>
<dbReference type="Pfam" id="PF20277">
    <property type="entry name" value="CTD11"/>
    <property type="match status" value="1"/>
</dbReference>
<evidence type="ECO:0000313" key="2">
    <source>
        <dbReference type="EMBL" id="MFC4804937.1"/>
    </source>
</evidence>
<reference evidence="3" key="1">
    <citation type="journal article" date="2019" name="Int. J. Syst. Evol. Microbiol.">
        <title>The Global Catalogue of Microorganisms (GCM) 10K type strain sequencing project: providing services to taxonomists for standard genome sequencing and annotation.</title>
        <authorList>
            <consortium name="The Broad Institute Genomics Platform"/>
            <consortium name="The Broad Institute Genome Sequencing Center for Infectious Disease"/>
            <person name="Wu L."/>
            <person name="Ma J."/>
        </authorList>
    </citation>
    <scope>NUCLEOTIDE SEQUENCE [LARGE SCALE GENOMIC DNA]</scope>
    <source>
        <strain evidence="3">CCUG 46385</strain>
    </source>
</reference>
<accession>A0ABV9QMK2</accession>
<dbReference type="EMBL" id="JBHSHL010000025">
    <property type="protein sequence ID" value="MFC4804937.1"/>
    <property type="molecule type" value="Genomic_DNA"/>
</dbReference>
<proteinExistence type="predicted"/>
<feature type="domain" description="ABC-three component systems C-terminal" evidence="1">
    <location>
        <begin position="258"/>
        <end position="391"/>
    </location>
</feature>
<sequence>MNEMTLSSLIQIMQDGFIQHDKQESAGRFLLESVTIQEDSLCTTDLNSKKISRLVSRKDPVPDDIKQAALRNDIAVKVEEYFRQKVMSDINPYTKDDVLQKLMNIIIQDAEIAQRKKNEFQRLYDAEDDAYFLYSVFMYVLQRNNKIIANAVEYQDAPLLAEVNYECPLTHEKLVEEVKGIPKKKYEITQIFPDDLPSELAATFNAVYPRPKNLDAPENLIALSQEASENYLMSPMVDEYKKLYEIKQVTSKQYKAINAINRIELEAEIRAAIEGLISINPSDVLPQLEYAALRIDQKVSDALLMNDVRNHVLQYYRYIETIFSEMTDVFDDIAGEVKLSSQKLEKAGLSQEDVIYNLTEWIHNKAFAGDTKGKMACRIVVCFFIQNCEVFYKNEISK</sequence>
<gene>
    <name evidence="2" type="ORF">ACFO4R_07565</name>
</gene>